<protein>
    <submittedName>
        <fullName evidence="2">Uncharacterized protein</fullName>
    </submittedName>
</protein>
<dbReference type="Proteomes" id="UP001050808">
    <property type="component" value="Unassembled WGS sequence"/>
</dbReference>
<sequence length="89" mass="9332">MGAHPHLGLGLAAGGGAEEFRNEGGGAPGVGTDGVGETVHGSSCVLFRVPEAGSGRRFRETFRIRGFRIRGFRIRGLPKAIGFPVADWL</sequence>
<comment type="caution">
    <text evidence="2">The sequence shown here is derived from an EMBL/GenBank/DDBJ whole genome shotgun (WGS) entry which is preliminary data.</text>
</comment>
<dbReference type="EMBL" id="BNDY01000015">
    <property type="protein sequence ID" value="GHI39745.1"/>
    <property type="molecule type" value="Genomic_DNA"/>
</dbReference>
<keyword evidence="3" id="KW-1185">Reference proteome</keyword>
<name>A0ABQ3QR41_9ACTN</name>
<accession>A0ABQ3QR41</accession>
<evidence type="ECO:0000256" key="1">
    <source>
        <dbReference type="SAM" id="MobiDB-lite"/>
    </source>
</evidence>
<feature type="compositionally biased region" description="Gly residues" evidence="1">
    <location>
        <begin position="11"/>
        <end position="34"/>
    </location>
</feature>
<evidence type="ECO:0000313" key="2">
    <source>
        <dbReference type="EMBL" id="GHI39745.1"/>
    </source>
</evidence>
<organism evidence="2 3">
    <name type="scientific">Streptomyces violascens</name>
    <dbReference type="NCBI Taxonomy" id="67381"/>
    <lineage>
        <taxon>Bacteria</taxon>
        <taxon>Bacillati</taxon>
        <taxon>Actinomycetota</taxon>
        <taxon>Actinomycetes</taxon>
        <taxon>Kitasatosporales</taxon>
        <taxon>Streptomycetaceae</taxon>
        <taxon>Streptomyces</taxon>
    </lineage>
</organism>
<proteinExistence type="predicted"/>
<gene>
    <name evidence="2" type="ORF">Sviol_41530</name>
</gene>
<evidence type="ECO:0000313" key="3">
    <source>
        <dbReference type="Proteomes" id="UP001050808"/>
    </source>
</evidence>
<reference evidence="2" key="1">
    <citation type="submission" date="2024-05" db="EMBL/GenBank/DDBJ databases">
        <title>Whole genome shotgun sequence of Streptomyces violascens NBRC 12920.</title>
        <authorList>
            <person name="Komaki H."/>
            <person name="Tamura T."/>
        </authorList>
    </citation>
    <scope>NUCLEOTIDE SEQUENCE</scope>
    <source>
        <strain evidence="2">NBRC 12920</strain>
    </source>
</reference>
<feature type="region of interest" description="Disordered" evidence="1">
    <location>
        <begin position="1"/>
        <end position="34"/>
    </location>
</feature>